<dbReference type="Pfam" id="PF01343">
    <property type="entry name" value="Peptidase_S49"/>
    <property type="match status" value="1"/>
</dbReference>
<comment type="similarity">
    <text evidence="1">Belongs to the peptidase S49 family.</text>
</comment>
<evidence type="ECO:0000256" key="1">
    <source>
        <dbReference type="ARBA" id="ARBA00008683"/>
    </source>
</evidence>
<reference evidence="4 5" key="1">
    <citation type="submission" date="2018-09" db="EMBL/GenBank/DDBJ databases">
        <authorList>
            <person name="Zhu H."/>
        </authorList>
    </citation>
    <scope>NUCLEOTIDE SEQUENCE [LARGE SCALE GENOMIC DNA]</scope>
    <source>
        <strain evidence="4 5">K2S05-167</strain>
    </source>
</reference>
<keyword evidence="5" id="KW-1185">Reference proteome</keyword>
<evidence type="ECO:0000313" key="5">
    <source>
        <dbReference type="Proteomes" id="UP000286287"/>
    </source>
</evidence>
<feature type="compositionally biased region" description="Low complexity" evidence="2">
    <location>
        <begin position="312"/>
        <end position="324"/>
    </location>
</feature>
<dbReference type="EMBL" id="QYUJ01000008">
    <property type="protein sequence ID" value="RJF74932.1"/>
    <property type="molecule type" value="Genomic_DNA"/>
</dbReference>
<dbReference type="GO" id="GO:0008233">
    <property type="term" value="F:peptidase activity"/>
    <property type="evidence" value="ECO:0007669"/>
    <property type="project" value="InterPro"/>
</dbReference>
<proteinExistence type="inferred from homology"/>
<dbReference type="OrthoDB" id="57985at2"/>
<feature type="region of interest" description="Disordered" evidence="2">
    <location>
        <begin position="295"/>
        <end position="324"/>
    </location>
</feature>
<dbReference type="PANTHER" id="PTHR42987:SF4">
    <property type="entry name" value="PROTEASE SOHB-RELATED"/>
    <property type="match status" value="1"/>
</dbReference>
<dbReference type="CDD" id="cd07022">
    <property type="entry name" value="S49_Sppa_36K_type"/>
    <property type="match status" value="1"/>
</dbReference>
<dbReference type="Proteomes" id="UP000286287">
    <property type="component" value="Unassembled WGS sequence"/>
</dbReference>
<evidence type="ECO:0000313" key="4">
    <source>
        <dbReference type="EMBL" id="RJF74932.1"/>
    </source>
</evidence>
<dbReference type="InterPro" id="IPR033855">
    <property type="entry name" value="Protein_C"/>
</dbReference>
<organism evidence="4 5">
    <name type="scientific">Deinococcus cavernae</name>
    <dbReference type="NCBI Taxonomy" id="2320857"/>
    <lineage>
        <taxon>Bacteria</taxon>
        <taxon>Thermotogati</taxon>
        <taxon>Deinococcota</taxon>
        <taxon>Deinococci</taxon>
        <taxon>Deinococcales</taxon>
        <taxon>Deinococcaceae</taxon>
        <taxon>Deinococcus</taxon>
    </lineage>
</organism>
<feature type="compositionally biased region" description="Polar residues" evidence="2">
    <location>
        <begin position="295"/>
        <end position="307"/>
    </location>
</feature>
<dbReference type="RefSeq" id="WP_119760911.1">
    <property type="nucleotide sequence ID" value="NZ_QYUJ01000008.1"/>
</dbReference>
<comment type="caution">
    <text evidence="4">The sequence shown here is derived from an EMBL/GenBank/DDBJ whole genome shotgun (WGS) entry which is preliminary data.</text>
</comment>
<sequence>MHEKTRSPTRLSGMTALIANGKWAIKQEALRDIVQGFNAYLLSGPATSEKVLADIRAEHEARARQAALIEASEPEPRGVSVLTLYGTIFPRGSMFVWLCGAQDAHTFAQRVRQAADDDQVASIILDIDSGGGAVSGVDVAAAAVRYAASKKTTTAVVNTTACSAAYWIASGASEIVVTPAGEVGSIGVIGTHTDESAALSEEGLKVTYVRSAPRKALGQSAEPMEGEALAVWQGEIDRLRDLFVAEVATGRGQSVATVRNWATGDVWFGQEAVDEGLADRVGTLDLVLQEHLVQAQSSDRSPAQQAARTGEDTPPAGETPTEAPMRLELKDRTGKTHAIDTESPTALADLQGVLDACETSAFNAGHDKVLGSVSSALGIEPNQVTDDRLARLKAEAADGQTYRANLEQQVEQLATSVYGANSASIQMHVNLARAANIGDLKTLVDDLGARKAATFPAGRQSVDVPHEDPAQAEQPGAEAAEPRYDPALLD</sequence>
<dbReference type="PANTHER" id="PTHR42987">
    <property type="entry name" value="PEPTIDASE S49"/>
    <property type="match status" value="1"/>
</dbReference>
<dbReference type="Gene3D" id="3.90.226.10">
    <property type="entry name" value="2-enoyl-CoA Hydratase, Chain A, domain 1"/>
    <property type="match status" value="1"/>
</dbReference>
<dbReference type="SUPFAM" id="SSF52096">
    <property type="entry name" value="ClpP/crotonase"/>
    <property type="match status" value="1"/>
</dbReference>
<gene>
    <name evidence="4" type="ORF">D3875_02755</name>
</gene>
<feature type="domain" description="Peptidase S49" evidence="3">
    <location>
        <begin position="148"/>
        <end position="290"/>
    </location>
</feature>
<protein>
    <submittedName>
        <fullName evidence="4">S49 family peptidase</fullName>
    </submittedName>
</protein>
<dbReference type="InterPro" id="IPR029045">
    <property type="entry name" value="ClpP/crotonase-like_dom_sf"/>
</dbReference>
<dbReference type="GO" id="GO:0006508">
    <property type="term" value="P:proteolysis"/>
    <property type="evidence" value="ECO:0007669"/>
    <property type="project" value="InterPro"/>
</dbReference>
<dbReference type="Gene3D" id="6.20.330.10">
    <property type="match status" value="1"/>
</dbReference>
<dbReference type="AlphaFoldDB" id="A0A418VFM1"/>
<evidence type="ECO:0000256" key="2">
    <source>
        <dbReference type="SAM" id="MobiDB-lite"/>
    </source>
</evidence>
<dbReference type="InterPro" id="IPR002142">
    <property type="entry name" value="Peptidase_S49"/>
</dbReference>
<accession>A0A418VFM1</accession>
<feature type="region of interest" description="Disordered" evidence="2">
    <location>
        <begin position="454"/>
        <end position="490"/>
    </location>
</feature>
<evidence type="ECO:0000259" key="3">
    <source>
        <dbReference type="Pfam" id="PF01343"/>
    </source>
</evidence>
<name>A0A418VFM1_9DEIO</name>